<dbReference type="Proteomes" id="UP001551482">
    <property type="component" value="Unassembled WGS sequence"/>
</dbReference>
<dbReference type="RefSeq" id="WP_358350368.1">
    <property type="nucleotide sequence ID" value="NZ_JBEZFP010000012.1"/>
</dbReference>
<feature type="transmembrane region" description="Helical" evidence="2">
    <location>
        <begin position="738"/>
        <end position="761"/>
    </location>
</feature>
<feature type="transmembrane region" description="Helical" evidence="2">
    <location>
        <begin position="967"/>
        <end position="988"/>
    </location>
</feature>
<feature type="transmembrane region" description="Helical" evidence="2">
    <location>
        <begin position="427"/>
        <end position="448"/>
    </location>
</feature>
<gene>
    <name evidence="3" type="ORF">AB0C36_06960</name>
</gene>
<sequence>MPDAQIVGRVAIKILPDTSRFKEEARAELERAEKGLEVKARVKLDGDDIRAQAGKIEAEAKEALKSISLRVNLDDEASLKAAIARVQAELSRLGTITLPIDVNEASLQAGLDLLRERLAEIASIKLRVDESSQASVKAAIAQIDAELAKLREIEIDVNLNEADLIAMRELLSENLRLEVDLDWDDDASIKAAIAKVNAELAKLSTARLNVELDEASLLRARADLQTMLDTRAQVKIDLDRAEAQRIYDSIRAAVDNVTVNPKLDPQAVAKLKRQLEATYAQMADLRAKITPELDALAKAKVEREIDDLQDKIDGLKAEIEPETSKAGVALVMAEMARLARSRIVNLIPKVSATGAATALATLKALSGARVLSSTFEKLSNTLRNLDRNIPIIGTLAAAIAGLSGWLLSAASNMFSLSSSLAQIGPTVALLPGLLGGFAVGLGVTVAAFKDFNKVVPEAKKALSGLQDVISKNFWEKAKDPIRDFVTDLLPQFRSGVEKTATELGGFFAAFATDLKGALKPALDQMFGDLSQSIDTATKGTGAFANIIAVLGKVGTSYLPRLAEWFVDISERFSNFLDRKGENGIKSEIDEGIQALKDLGGVLKNTAGIFSGLNRAATAAGGSTLSSLNNRLREIHATVDSPGFQSGMTDVFKASHQAMDNIANISGPAVSEMFKELGKVLTVVLPKAGEVIGQAFHAIARALTQPEVAQGIIALFDGLKAAVDTLTPAMPPLGQALGALMQVIAVMLPVFAGLVTAALIPAAEAFSALAPKVSPIIELLGGALTQAVMSLTPTIERITPAIGRGLGGAVQELTKVLPPLVGLFRDVVDAAVPVGKELGSALAPILPVLAAALAKVVTACEPVLEVLLRILREVIEPLLPKLSEVIRAVLPPLADAIKRLLESLQPILEALLKLVQFLMPVLAPALAFIAELIGISLVMAVNGLALVFEGLVEIVVGAWDTIVGAIRVAWEILVGIFTGNFAGLGDAWSQFWNGLWTFVKGIWDTILGAFLVFLNVGILSAATKGLKAIGEAFKAGWKAVDDFGKSAWSAIESGFASFGSKLVSAGKTMVTSLGSGIKAGWTTIKTEAQAAFTELKTKIQTLIDDAVRLVKDFPQRAKDALGSLSSTLFSVGVDLVQGLINGIGSMANALLEKAKSLASSVGNAFKGALGIKSPSRVFIAIGKFTMQGLLVGLESRYSAVRTSLASLTRDVAATQFETPGLGRVGVSGRVASAVNNALVGGQGGGTTRVLNYYAAPGSSLGSEEDLFAAANRTRFGW</sequence>
<keyword evidence="4" id="KW-1185">Reference proteome</keyword>
<accession>A0ABV3DE08</accession>
<reference evidence="3 4" key="1">
    <citation type="submission" date="2024-06" db="EMBL/GenBank/DDBJ databases">
        <title>The Natural Products Discovery Center: Release of the First 8490 Sequenced Strains for Exploring Actinobacteria Biosynthetic Diversity.</title>
        <authorList>
            <person name="Kalkreuter E."/>
            <person name="Kautsar S.A."/>
            <person name="Yang D."/>
            <person name="Bader C.D."/>
            <person name="Teijaro C.N."/>
            <person name="Fluegel L."/>
            <person name="Davis C.M."/>
            <person name="Simpson J.R."/>
            <person name="Lauterbach L."/>
            <person name="Steele A.D."/>
            <person name="Gui C."/>
            <person name="Meng S."/>
            <person name="Li G."/>
            <person name="Viehrig K."/>
            <person name="Ye F."/>
            <person name="Su P."/>
            <person name="Kiefer A.F."/>
            <person name="Nichols A."/>
            <person name="Cepeda A.J."/>
            <person name="Yan W."/>
            <person name="Fan B."/>
            <person name="Jiang Y."/>
            <person name="Adhikari A."/>
            <person name="Zheng C.-J."/>
            <person name="Schuster L."/>
            <person name="Cowan T.M."/>
            <person name="Smanski M.J."/>
            <person name="Chevrette M.G."/>
            <person name="De Carvalho L.P.S."/>
            <person name="Shen B."/>
        </authorList>
    </citation>
    <scope>NUCLEOTIDE SEQUENCE [LARGE SCALE GENOMIC DNA]</scope>
    <source>
        <strain evidence="3 4">NPDC048946</strain>
    </source>
</reference>
<evidence type="ECO:0000313" key="4">
    <source>
        <dbReference type="Proteomes" id="UP001551482"/>
    </source>
</evidence>
<dbReference type="PANTHER" id="PTHR37813">
    <property type="entry name" value="FELS-2 PROPHAGE PROTEIN"/>
    <property type="match status" value="1"/>
</dbReference>
<dbReference type="SUPFAM" id="SSF48371">
    <property type="entry name" value="ARM repeat"/>
    <property type="match status" value="1"/>
</dbReference>
<name>A0ABV3DE08_9ACTN</name>
<keyword evidence="2" id="KW-0472">Membrane</keyword>
<keyword evidence="1" id="KW-0175">Coiled coil</keyword>
<organism evidence="3 4">
    <name type="scientific">Streptodolium elevatio</name>
    <dbReference type="NCBI Taxonomy" id="3157996"/>
    <lineage>
        <taxon>Bacteria</taxon>
        <taxon>Bacillati</taxon>
        <taxon>Actinomycetota</taxon>
        <taxon>Actinomycetes</taxon>
        <taxon>Kitasatosporales</taxon>
        <taxon>Streptomycetaceae</taxon>
        <taxon>Streptodolium</taxon>
    </lineage>
</organism>
<protein>
    <recommendedName>
        <fullName evidence="5">Tape measure protein</fullName>
    </recommendedName>
</protein>
<feature type="transmembrane region" description="Helical" evidence="2">
    <location>
        <begin position="934"/>
        <end position="955"/>
    </location>
</feature>
<keyword evidence="2" id="KW-0812">Transmembrane</keyword>
<feature type="transmembrane region" description="Helical" evidence="2">
    <location>
        <begin position="389"/>
        <end position="407"/>
    </location>
</feature>
<dbReference type="EMBL" id="JBEZFP010000012">
    <property type="protein sequence ID" value="MEU8133234.1"/>
    <property type="molecule type" value="Genomic_DNA"/>
</dbReference>
<dbReference type="PANTHER" id="PTHR37813:SF1">
    <property type="entry name" value="FELS-2 PROPHAGE PROTEIN"/>
    <property type="match status" value="1"/>
</dbReference>
<keyword evidence="2" id="KW-1133">Transmembrane helix</keyword>
<proteinExistence type="predicted"/>
<dbReference type="InterPro" id="IPR016024">
    <property type="entry name" value="ARM-type_fold"/>
</dbReference>
<feature type="coiled-coil region" evidence="1">
    <location>
        <begin position="268"/>
        <end position="325"/>
    </location>
</feature>
<feature type="transmembrane region" description="Helical" evidence="2">
    <location>
        <begin position="1000"/>
        <end position="1021"/>
    </location>
</feature>
<evidence type="ECO:0008006" key="5">
    <source>
        <dbReference type="Google" id="ProtNLM"/>
    </source>
</evidence>
<evidence type="ECO:0000256" key="2">
    <source>
        <dbReference type="SAM" id="Phobius"/>
    </source>
</evidence>
<comment type="caution">
    <text evidence="3">The sequence shown here is derived from an EMBL/GenBank/DDBJ whole genome shotgun (WGS) entry which is preliminary data.</text>
</comment>
<evidence type="ECO:0000256" key="1">
    <source>
        <dbReference type="SAM" id="Coils"/>
    </source>
</evidence>
<evidence type="ECO:0000313" key="3">
    <source>
        <dbReference type="EMBL" id="MEU8133234.1"/>
    </source>
</evidence>